<evidence type="ECO:0000313" key="1">
    <source>
        <dbReference type="EMBL" id="RWQ72510.1"/>
    </source>
</evidence>
<accession>A0A9X8IY43</accession>
<organism evidence="1 2">
    <name type="scientific">Bacillus cereus</name>
    <dbReference type="NCBI Taxonomy" id="1396"/>
    <lineage>
        <taxon>Bacteria</taxon>
        <taxon>Bacillati</taxon>
        <taxon>Bacillota</taxon>
        <taxon>Bacilli</taxon>
        <taxon>Bacillales</taxon>
        <taxon>Bacillaceae</taxon>
        <taxon>Bacillus</taxon>
        <taxon>Bacillus cereus group</taxon>
    </lineage>
</organism>
<proteinExistence type="predicted"/>
<dbReference type="Proteomes" id="UP000253597">
    <property type="component" value="Unassembled WGS sequence"/>
</dbReference>
<comment type="caution">
    <text evidence="1">The sequence shown here is derived from an EMBL/GenBank/DDBJ whole genome shotgun (WGS) entry which is preliminary data.</text>
</comment>
<name>A0A9X8IY43_BACCE</name>
<sequence length="62" mass="7221">MSLANFQRNILISIRDENFCTCLERGWSVEEEDAHINVYDENNKLIGKFFGHVSLSRFLEGN</sequence>
<dbReference type="EMBL" id="QNGD03000009">
    <property type="protein sequence ID" value="RWQ72510.1"/>
    <property type="molecule type" value="Genomic_DNA"/>
</dbReference>
<evidence type="ECO:0000313" key="2">
    <source>
        <dbReference type="Proteomes" id="UP000253597"/>
    </source>
</evidence>
<dbReference type="AlphaFoldDB" id="A0A9X8IY43"/>
<dbReference type="RefSeq" id="WP_113303019.1">
    <property type="nucleotide sequence ID" value="NZ_QNGD03000009.1"/>
</dbReference>
<reference evidence="1 2" key="1">
    <citation type="submission" date="2019-01" db="EMBL/GenBank/DDBJ databases">
        <title>Draft genome sequence of heavy metal resistant Bacillus cereus NWUAB01.</title>
        <authorList>
            <person name="Babalola O."/>
            <person name="Aremu B.R."/>
            <person name="Ayangbenro A.S."/>
        </authorList>
    </citation>
    <scope>NUCLEOTIDE SEQUENCE [LARGE SCALE GENOMIC DNA]</scope>
    <source>
        <strain evidence="1 2">NWUAB01</strain>
    </source>
</reference>
<protein>
    <submittedName>
        <fullName evidence="1">Uncharacterized protein</fullName>
    </submittedName>
</protein>
<gene>
    <name evidence="1" type="ORF">DR116_0018205</name>
</gene>